<dbReference type="EMBL" id="MT142424">
    <property type="protein sequence ID" value="QJA80490.1"/>
    <property type="molecule type" value="Genomic_DNA"/>
</dbReference>
<sequence>MHDFILDQKFGWDAGHVVKYISRYRDKGGLEDLLKAQWYLNSLIRRYKDESESALLADGPICPAPKQASTGGTLRPNPSSDSRPYRHSSQPGLYEEDS</sequence>
<dbReference type="InterPro" id="IPR021739">
    <property type="entry name" value="SaV-like"/>
</dbReference>
<protein>
    <submittedName>
        <fullName evidence="3">Putative structural protein</fullName>
    </submittedName>
</protein>
<reference evidence="3" key="1">
    <citation type="submission" date="2020-03" db="EMBL/GenBank/DDBJ databases">
        <title>The deep terrestrial virosphere.</title>
        <authorList>
            <person name="Holmfeldt K."/>
            <person name="Nilsson E."/>
            <person name="Simone D."/>
            <person name="Lopez-Fernandez M."/>
            <person name="Wu X."/>
            <person name="de Brujin I."/>
            <person name="Lundin D."/>
            <person name="Andersson A."/>
            <person name="Bertilsson S."/>
            <person name="Dopson M."/>
        </authorList>
    </citation>
    <scope>NUCLEOTIDE SEQUENCE</scope>
    <source>
        <strain evidence="3">MM415A00708</strain>
        <strain evidence="2">MM415B01304</strain>
    </source>
</reference>
<evidence type="ECO:0000313" key="2">
    <source>
        <dbReference type="EMBL" id="QJA59355.1"/>
    </source>
</evidence>
<feature type="compositionally biased region" description="Polar residues" evidence="1">
    <location>
        <begin position="67"/>
        <end position="91"/>
    </location>
</feature>
<dbReference type="Pfam" id="PF11753">
    <property type="entry name" value="DUF3310"/>
    <property type="match status" value="1"/>
</dbReference>
<dbReference type="EMBL" id="MT141366">
    <property type="protein sequence ID" value="QJA59355.1"/>
    <property type="molecule type" value="Genomic_DNA"/>
</dbReference>
<name>A0A6M3KF62_9ZZZZ</name>
<evidence type="ECO:0000313" key="3">
    <source>
        <dbReference type="EMBL" id="QJA80490.1"/>
    </source>
</evidence>
<organism evidence="3">
    <name type="scientific">viral metagenome</name>
    <dbReference type="NCBI Taxonomy" id="1070528"/>
    <lineage>
        <taxon>unclassified sequences</taxon>
        <taxon>metagenomes</taxon>
        <taxon>organismal metagenomes</taxon>
    </lineage>
</organism>
<gene>
    <name evidence="3" type="ORF">MM415A00708_0013</name>
    <name evidence="2" type="ORF">MM415B01304_0011</name>
</gene>
<dbReference type="AlphaFoldDB" id="A0A6M3KF62"/>
<proteinExistence type="predicted"/>
<evidence type="ECO:0000256" key="1">
    <source>
        <dbReference type="SAM" id="MobiDB-lite"/>
    </source>
</evidence>
<feature type="region of interest" description="Disordered" evidence="1">
    <location>
        <begin position="58"/>
        <end position="98"/>
    </location>
</feature>
<accession>A0A6M3KF62</accession>